<accession>A0A7X9NJB7</accession>
<proteinExistence type="predicted"/>
<gene>
    <name evidence="2" type="ORF">HF861_10220</name>
</gene>
<protein>
    <submittedName>
        <fullName evidence="2">Uncharacterized protein</fullName>
    </submittedName>
</protein>
<organism evidence="2 3">
    <name type="scientific">Faecalicoccus pleomorphus</name>
    <dbReference type="NCBI Taxonomy" id="1323"/>
    <lineage>
        <taxon>Bacteria</taxon>
        <taxon>Bacillati</taxon>
        <taxon>Bacillota</taxon>
        <taxon>Erysipelotrichia</taxon>
        <taxon>Erysipelotrichales</taxon>
        <taxon>Erysipelotrichaceae</taxon>
        <taxon>Faecalicoccus</taxon>
    </lineage>
</organism>
<name>A0A7X9NJB7_9FIRM</name>
<sequence>MSKKFKKGAAIVLSTAMITQLGLQDGMLYVRADEENETAEQTQLNSGVTTESNEQEIVQESPETISPQQNNSTNDQIPNTEPEPAQDSQVQTRVSANLLEMNSDVTNQVQFVDENSNPLLNAPTQITAGTVEDIVNSYNFEGYDFVSATVNGVPISAIGMYENYIYYVLADDPSTAQLLEPSSIISFNYKVHVNSYDITYSVDPNVQITYEGPKSVHEGGAYSFTVTPSGNGKELIVSVNDLDISE</sequence>
<feature type="compositionally biased region" description="Polar residues" evidence="1">
    <location>
        <begin position="39"/>
        <end position="79"/>
    </location>
</feature>
<dbReference type="AlphaFoldDB" id="A0A7X9NJB7"/>
<comment type="caution">
    <text evidence="2">The sequence shown here is derived from an EMBL/GenBank/DDBJ whole genome shotgun (WGS) entry which is preliminary data.</text>
</comment>
<dbReference type="RefSeq" id="WP_168966426.1">
    <property type="nucleotide sequence ID" value="NZ_JABAFR010000030.1"/>
</dbReference>
<evidence type="ECO:0000256" key="1">
    <source>
        <dbReference type="SAM" id="MobiDB-lite"/>
    </source>
</evidence>
<evidence type="ECO:0000313" key="2">
    <source>
        <dbReference type="EMBL" id="NME45245.1"/>
    </source>
</evidence>
<feature type="region of interest" description="Disordered" evidence="1">
    <location>
        <begin position="35"/>
        <end position="90"/>
    </location>
</feature>
<evidence type="ECO:0000313" key="3">
    <source>
        <dbReference type="Proteomes" id="UP000540014"/>
    </source>
</evidence>
<reference evidence="2 3" key="1">
    <citation type="submission" date="2020-04" db="EMBL/GenBank/DDBJ databases">
        <authorList>
            <person name="Hitch T.C.A."/>
            <person name="Wylensek D."/>
            <person name="Clavel T."/>
        </authorList>
    </citation>
    <scope>NUCLEOTIDE SEQUENCE [LARGE SCALE GENOMIC DNA]</scope>
    <source>
        <strain evidence="2 3">BSM-383-APC-22F</strain>
    </source>
</reference>
<dbReference type="EMBL" id="JABAFR010000030">
    <property type="protein sequence ID" value="NME45245.1"/>
    <property type="molecule type" value="Genomic_DNA"/>
</dbReference>
<dbReference type="Proteomes" id="UP000540014">
    <property type="component" value="Unassembled WGS sequence"/>
</dbReference>